<accession>A0A7Y9FFA4</accession>
<protein>
    <submittedName>
        <fullName evidence="2">Uncharacterized protein</fullName>
    </submittedName>
</protein>
<dbReference type="EMBL" id="JACCBK010000001">
    <property type="protein sequence ID" value="NYD86258.1"/>
    <property type="molecule type" value="Genomic_DNA"/>
</dbReference>
<dbReference type="Proteomes" id="UP000577956">
    <property type="component" value="Unassembled WGS sequence"/>
</dbReference>
<dbReference type="AlphaFoldDB" id="A0A7Y9FFA4"/>
<reference evidence="1 4" key="2">
    <citation type="submission" date="2021-01" db="EMBL/GenBank/DDBJ databases">
        <title>Whole genome shotgun sequence of Cellulomonas oligotrophica NBRC 109435.</title>
        <authorList>
            <person name="Komaki H."/>
            <person name="Tamura T."/>
        </authorList>
    </citation>
    <scope>NUCLEOTIDE SEQUENCE [LARGE SCALE GENOMIC DNA]</scope>
    <source>
        <strain evidence="1 4">NBRC 109435</strain>
    </source>
</reference>
<organism evidence="2 3">
    <name type="scientific">Cellulomonas oligotrophica</name>
    <dbReference type="NCBI Taxonomy" id="931536"/>
    <lineage>
        <taxon>Bacteria</taxon>
        <taxon>Bacillati</taxon>
        <taxon>Actinomycetota</taxon>
        <taxon>Actinomycetes</taxon>
        <taxon>Micrococcales</taxon>
        <taxon>Cellulomonadaceae</taxon>
        <taxon>Cellulomonas</taxon>
    </lineage>
</organism>
<name>A0A7Y9FFA4_9CELL</name>
<proteinExistence type="predicted"/>
<dbReference type="EMBL" id="BONN01000017">
    <property type="protein sequence ID" value="GIG34416.1"/>
    <property type="molecule type" value="Genomic_DNA"/>
</dbReference>
<gene>
    <name evidence="2" type="ORF">BKA21_001807</name>
    <name evidence="1" type="ORF">Col01nite_35750</name>
</gene>
<dbReference type="Proteomes" id="UP000618382">
    <property type="component" value="Unassembled WGS sequence"/>
</dbReference>
<evidence type="ECO:0000313" key="3">
    <source>
        <dbReference type="Proteomes" id="UP000577956"/>
    </source>
</evidence>
<comment type="caution">
    <text evidence="2">The sequence shown here is derived from an EMBL/GenBank/DDBJ whole genome shotgun (WGS) entry which is preliminary data.</text>
</comment>
<keyword evidence="4" id="KW-1185">Reference proteome</keyword>
<evidence type="ECO:0000313" key="1">
    <source>
        <dbReference type="EMBL" id="GIG34416.1"/>
    </source>
</evidence>
<sequence length="56" mass="5952">MTPERMLVLVVFVGLAVTALWIGSGWTAAGPALGAVAILVDTWRSRRAEARRAATD</sequence>
<dbReference type="RefSeq" id="WP_170208928.1">
    <property type="nucleotide sequence ID" value="NZ_BAABFI010000001.1"/>
</dbReference>
<reference evidence="2 3" key="1">
    <citation type="submission" date="2020-07" db="EMBL/GenBank/DDBJ databases">
        <title>Sequencing the genomes of 1000 actinobacteria strains.</title>
        <authorList>
            <person name="Klenk H.-P."/>
        </authorList>
    </citation>
    <scope>NUCLEOTIDE SEQUENCE [LARGE SCALE GENOMIC DNA]</scope>
    <source>
        <strain evidence="2 3">DSM 24482</strain>
    </source>
</reference>
<evidence type="ECO:0000313" key="2">
    <source>
        <dbReference type="EMBL" id="NYD86258.1"/>
    </source>
</evidence>
<evidence type="ECO:0000313" key="4">
    <source>
        <dbReference type="Proteomes" id="UP000618382"/>
    </source>
</evidence>